<dbReference type="AlphaFoldDB" id="A0A392TK88"/>
<sequence length="29" mass="3441">MEAMRNGDTRTPLGMSLRFYFSYRLRIGT</sequence>
<accession>A0A392TK88</accession>
<organism evidence="1 2">
    <name type="scientific">Trifolium medium</name>
    <dbReference type="NCBI Taxonomy" id="97028"/>
    <lineage>
        <taxon>Eukaryota</taxon>
        <taxon>Viridiplantae</taxon>
        <taxon>Streptophyta</taxon>
        <taxon>Embryophyta</taxon>
        <taxon>Tracheophyta</taxon>
        <taxon>Spermatophyta</taxon>
        <taxon>Magnoliopsida</taxon>
        <taxon>eudicotyledons</taxon>
        <taxon>Gunneridae</taxon>
        <taxon>Pentapetalae</taxon>
        <taxon>rosids</taxon>
        <taxon>fabids</taxon>
        <taxon>Fabales</taxon>
        <taxon>Fabaceae</taxon>
        <taxon>Papilionoideae</taxon>
        <taxon>50 kb inversion clade</taxon>
        <taxon>NPAAA clade</taxon>
        <taxon>Hologalegina</taxon>
        <taxon>IRL clade</taxon>
        <taxon>Trifolieae</taxon>
        <taxon>Trifolium</taxon>
    </lineage>
</organism>
<dbReference type="Proteomes" id="UP000265520">
    <property type="component" value="Unassembled WGS sequence"/>
</dbReference>
<protein>
    <submittedName>
        <fullName evidence="1">Uncharacterized protein</fullName>
    </submittedName>
</protein>
<evidence type="ECO:0000313" key="2">
    <source>
        <dbReference type="Proteomes" id="UP000265520"/>
    </source>
</evidence>
<proteinExistence type="predicted"/>
<reference evidence="1 2" key="1">
    <citation type="journal article" date="2018" name="Front. Plant Sci.">
        <title>Red Clover (Trifolium pratense) and Zigzag Clover (T. medium) - A Picture of Genomic Similarities and Differences.</title>
        <authorList>
            <person name="Dluhosova J."/>
            <person name="Istvanek J."/>
            <person name="Nedelnik J."/>
            <person name="Repkova J."/>
        </authorList>
    </citation>
    <scope>NUCLEOTIDE SEQUENCE [LARGE SCALE GENOMIC DNA]</scope>
    <source>
        <strain evidence="2">cv. 10/8</strain>
        <tissue evidence="1">Leaf</tissue>
    </source>
</reference>
<evidence type="ECO:0000313" key="1">
    <source>
        <dbReference type="EMBL" id="MCI60556.1"/>
    </source>
</evidence>
<dbReference type="EMBL" id="LXQA010583713">
    <property type="protein sequence ID" value="MCI60556.1"/>
    <property type="molecule type" value="Genomic_DNA"/>
</dbReference>
<name>A0A392TK88_9FABA</name>
<comment type="caution">
    <text evidence="1">The sequence shown here is derived from an EMBL/GenBank/DDBJ whole genome shotgun (WGS) entry which is preliminary data.</text>
</comment>
<feature type="non-terminal residue" evidence="1">
    <location>
        <position position="29"/>
    </location>
</feature>
<keyword evidence="2" id="KW-1185">Reference proteome</keyword>